<evidence type="ECO:0000256" key="8">
    <source>
        <dbReference type="ARBA" id="ARBA00026081"/>
    </source>
</evidence>
<comment type="function">
    <text evidence="1">Part of the ABC transporter complex LptBFG involved in the translocation of lipopolysaccharide (LPS) from the inner membrane to the outer membrane.</text>
</comment>
<evidence type="ECO:0000256" key="9">
    <source>
        <dbReference type="SAM" id="Phobius"/>
    </source>
</evidence>
<dbReference type="Pfam" id="PF03739">
    <property type="entry name" value="LptF_LptG"/>
    <property type="match status" value="1"/>
</dbReference>
<comment type="subunit">
    <text evidence="8">Component of the lipopolysaccharide transport and assembly complex. The LptBFG transporter is composed of two ATP-binding proteins (LptB) and two transmembrane proteins (LptF and LptG).</text>
</comment>
<evidence type="ECO:0000256" key="5">
    <source>
        <dbReference type="ARBA" id="ARBA00022692"/>
    </source>
</evidence>
<feature type="transmembrane region" description="Helical" evidence="9">
    <location>
        <begin position="12"/>
        <end position="30"/>
    </location>
</feature>
<dbReference type="RefSeq" id="WP_250065007.1">
    <property type="nucleotide sequence ID" value="NZ_JAIKTS010000005.1"/>
</dbReference>
<comment type="caution">
    <text evidence="10">The sequence shown here is derived from an EMBL/GenBank/DDBJ whole genome shotgun (WGS) entry which is preliminary data.</text>
</comment>
<proteinExistence type="inferred from homology"/>
<evidence type="ECO:0000313" key="11">
    <source>
        <dbReference type="Proteomes" id="UP001431235"/>
    </source>
</evidence>
<dbReference type="PANTHER" id="PTHR33529">
    <property type="entry name" value="SLR0882 PROTEIN-RELATED"/>
    <property type="match status" value="1"/>
</dbReference>
<comment type="similarity">
    <text evidence="3">Belongs to the LptF/LptG family.</text>
</comment>
<keyword evidence="7 9" id="KW-0472">Membrane</keyword>
<evidence type="ECO:0000256" key="3">
    <source>
        <dbReference type="ARBA" id="ARBA00007725"/>
    </source>
</evidence>
<dbReference type="InterPro" id="IPR005495">
    <property type="entry name" value="LptG/LptF_permease"/>
</dbReference>
<sequence length="368" mass="40820">MTLRPRIHDVYVGRAVLGAVLLVWVVLLGLDALLSLSGEVRNIGTGSYTFGHALAWTAYTVPRRAYTLFPMAAVIGALMGLGQLAATSELTALRALGLSRRRIAFSVAIALSLLTVLMVVNGETLAPRAQEKADALKASAKSDTDIAMARYFGLWAREGNTFLNVQSGEEQLLDDGRTRLLLHEVRLYTLDEEGRLAQLTHAQSARHDDDGWTLHNVRHDRFGERSVTRESVDSERWDSALDAAVVVSGLSRPRSLSAAELRTSIEYRRRNGLDARDYEDTYWGRWFYPVNVLALCLAAVPFAFGSLRSGGMGKRLFLGMLFALGFLLLQMFFGRMAGALKFDYRLAYALPPVVMLAVSSWLFRRRSS</sequence>
<keyword evidence="4" id="KW-1003">Cell membrane</keyword>
<evidence type="ECO:0000256" key="2">
    <source>
        <dbReference type="ARBA" id="ARBA00004651"/>
    </source>
</evidence>
<comment type="subcellular location">
    <subcellularLocation>
        <location evidence="2">Cell membrane</location>
        <topology evidence="2">Multi-pass membrane protein</topology>
    </subcellularLocation>
</comment>
<reference evidence="10 11" key="1">
    <citation type="submission" date="2021-08" db="EMBL/GenBank/DDBJ databases">
        <title>Novel members of of the genus Stenotrophomonas from differernt environment.</title>
        <authorList>
            <person name="Deng Y."/>
        </authorList>
    </citation>
    <scope>NUCLEOTIDE SEQUENCE [LARGE SCALE GENOMIC DNA]</scope>
    <source>
        <strain evidence="10 11">CPCC 101365</strain>
    </source>
</reference>
<dbReference type="NCBIfam" id="TIGR04408">
    <property type="entry name" value="LptG_lptG"/>
    <property type="match status" value="1"/>
</dbReference>
<evidence type="ECO:0000256" key="6">
    <source>
        <dbReference type="ARBA" id="ARBA00022989"/>
    </source>
</evidence>
<dbReference type="Proteomes" id="UP001431235">
    <property type="component" value="Unassembled WGS sequence"/>
</dbReference>
<feature type="transmembrane region" description="Helical" evidence="9">
    <location>
        <begin position="103"/>
        <end position="120"/>
    </location>
</feature>
<feature type="transmembrane region" description="Helical" evidence="9">
    <location>
        <begin position="346"/>
        <end position="363"/>
    </location>
</feature>
<feature type="transmembrane region" description="Helical" evidence="9">
    <location>
        <begin position="316"/>
        <end position="334"/>
    </location>
</feature>
<protein>
    <submittedName>
        <fullName evidence="10">LPS export ABC transporter permease LptG</fullName>
    </submittedName>
</protein>
<evidence type="ECO:0000256" key="1">
    <source>
        <dbReference type="ARBA" id="ARBA00002265"/>
    </source>
</evidence>
<gene>
    <name evidence="10" type="primary">lptG</name>
    <name evidence="10" type="ORF">K5L01_12980</name>
</gene>
<keyword evidence="11" id="KW-1185">Reference proteome</keyword>
<feature type="transmembrane region" description="Helical" evidence="9">
    <location>
        <begin position="286"/>
        <end position="304"/>
    </location>
</feature>
<accession>A0ABT0SJQ2</accession>
<evidence type="ECO:0000256" key="4">
    <source>
        <dbReference type="ARBA" id="ARBA00022475"/>
    </source>
</evidence>
<organism evidence="10 11">
    <name type="scientific">Stenotrophomonas mori</name>
    <dbReference type="NCBI Taxonomy" id="2871096"/>
    <lineage>
        <taxon>Bacteria</taxon>
        <taxon>Pseudomonadati</taxon>
        <taxon>Pseudomonadota</taxon>
        <taxon>Gammaproteobacteria</taxon>
        <taxon>Lysobacterales</taxon>
        <taxon>Lysobacteraceae</taxon>
        <taxon>Stenotrophomonas</taxon>
    </lineage>
</organism>
<feature type="transmembrane region" description="Helical" evidence="9">
    <location>
        <begin position="65"/>
        <end position="82"/>
    </location>
</feature>
<keyword evidence="5 9" id="KW-0812">Transmembrane</keyword>
<name>A0ABT0SJQ2_9GAMM</name>
<evidence type="ECO:0000256" key="7">
    <source>
        <dbReference type="ARBA" id="ARBA00023136"/>
    </source>
</evidence>
<evidence type="ECO:0000313" key="10">
    <source>
        <dbReference type="EMBL" id="MCL7715553.1"/>
    </source>
</evidence>
<dbReference type="InterPro" id="IPR030923">
    <property type="entry name" value="LptG"/>
</dbReference>
<keyword evidence="6 9" id="KW-1133">Transmembrane helix</keyword>
<dbReference type="EMBL" id="JAIKTS010000005">
    <property type="protein sequence ID" value="MCL7715553.1"/>
    <property type="molecule type" value="Genomic_DNA"/>
</dbReference>
<dbReference type="PANTHER" id="PTHR33529:SF2">
    <property type="entry name" value="LIPOPOLYSACCHARIDE EXPORT SYSTEM PERMEASE PROTEIN LPTG"/>
    <property type="match status" value="1"/>
</dbReference>